<accession>A0A4U3L206</accession>
<dbReference type="SUPFAM" id="SSF109998">
    <property type="entry name" value="Triger factor/SurA peptide-binding domain-like"/>
    <property type="match status" value="1"/>
</dbReference>
<dbReference type="Gene3D" id="3.10.50.40">
    <property type="match status" value="1"/>
</dbReference>
<protein>
    <recommendedName>
        <fullName evidence="9">Periplasmic chaperone PpiD</fullName>
    </recommendedName>
    <alternativeName>
        <fullName evidence="10">Periplasmic folding chaperone</fullName>
    </alternativeName>
</protein>
<evidence type="ECO:0000256" key="1">
    <source>
        <dbReference type="ARBA" id="ARBA00004382"/>
    </source>
</evidence>
<dbReference type="InterPro" id="IPR000297">
    <property type="entry name" value="PPIase_PpiC"/>
</dbReference>
<evidence type="ECO:0000256" key="6">
    <source>
        <dbReference type="ARBA" id="ARBA00023136"/>
    </source>
</evidence>
<dbReference type="InterPro" id="IPR052029">
    <property type="entry name" value="PpiD_chaperone"/>
</dbReference>
<dbReference type="GO" id="GO:0003755">
    <property type="term" value="F:peptidyl-prolyl cis-trans isomerase activity"/>
    <property type="evidence" value="ECO:0007669"/>
    <property type="project" value="UniProtKB-KW"/>
</dbReference>
<keyword evidence="6 12" id="KW-0472">Membrane</keyword>
<evidence type="ECO:0000259" key="13">
    <source>
        <dbReference type="PROSITE" id="PS50198"/>
    </source>
</evidence>
<evidence type="ECO:0000256" key="5">
    <source>
        <dbReference type="ARBA" id="ARBA00022989"/>
    </source>
</evidence>
<comment type="similarity">
    <text evidence="8">Belongs to the PpiD chaperone family.</text>
</comment>
<evidence type="ECO:0000256" key="9">
    <source>
        <dbReference type="ARBA" id="ARBA00040743"/>
    </source>
</evidence>
<evidence type="ECO:0000313" key="14">
    <source>
        <dbReference type="EMBL" id="TKK67497.1"/>
    </source>
</evidence>
<dbReference type="AlphaFoldDB" id="A0A4U3L206"/>
<dbReference type="PANTHER" id="PTHR47529">
    <property type="entry name" value="PEPTIDYL-PROLYL CIS-TRANS ISOMERASE D"/>
    <property type="match status" value="1"/>
</dbReference>
<evidence type="ECO:0000256" key="4">
    <source>
        <dbReference type="ARBA" id="ARBA00022692"/>
    </source>
</evidence>
<organism evidence="14 15">
    <name type="scientific">Ilyomonas limi</name>
    <dbReference type="NCBI Taxonomy" id="2575867"/>
    <lineage>
        <taxon>Bacteria</taxon>
        <taxon>Pseudomonadati</taxon>
        <taxon>Bacteroidota</taxon>
        <taxon>Chitinophagia</taxon>
        <taxon>Chitinophagales</taxon>
        <taxon>Chitinophagaceae</taxon>
        <taxon>Ilyomonas</taxon>
    </lineage>
</organism>
<keyword evidence="3" id="KW-0997">Cell inner membrane</keyword>
<keyword evidence="5 12" id="KW-1133">Transmembrane helix</keyword>
<feature type="domain" description="PpiC" evidence="13">
    <location>
        <begin position="350"/>
        <end position="459"/>
    </location>
</feature>
<proteinExistence type="inferred from homology"/>
<evidence type="ECO:0000256" key="11">
    <source>
        <dbReference type="PROSITE-ProRule" id="PRU00278"/>
    </source>
</evidence>
<dbReference type="PANTHER" id="PTHR47529:SF1">
    <property type="entry name" value="PERIPLASMIC CHAPERONE PPID"/>
    <property type="match status" value="1"/>
</dbReference>
<gene>
    <name evidence="14" type="ORF">FC093_14510</name>
</gene>
<sequence length="716" mass="78265">MDFFMSVIQTIRDKGAWIVFGIIALALIAFIMQDSSLRSGNPFANNNTLGTVNGEDIPRDEYQAKYDYMDQMSRQSGQQMPHGMLSEQTWNYLVQQTLLNQEVNKAGLVVTPDEMGDVLFGDNPPQWIQQQFTDPKTGVFDANQARQQFAQLKKRMDDPRVQTAYKEYLQPNLEQTQLQTLYQKYSALLTESVYVPKWLAEKANTDNSLIAKASYVYVPYSSISDSAVKITDEDINAYVQKHEKQFKREEETRTISYITFSEAPTAADSAAVKSSVEDLKQAFATTNDVKAFVTSKSSGAPYTGIYATANDLTGPYADSIMQLPLGGVFGPYIDNGAYTLAKLVAKRVVPDTVRVRHILVKTADQNGQQTLSDSTAKNRIDSVVYAIQHGANFDSMVQKYSDDQGSKGTAGEYTFSYSQFSGISPEFAQTAFYEPVGTKKVVKVATPQYSGYHYIEVLSQSNMEPAYDVAYVSKPIEASTETINAASTAASNFAANSRDYNSFTANAKKLGKTPVPSQDIRKNDYSISAVDGENRDFIKWVYSNKVGNVSDPVELGDQYVVAVITGVEKEGLASAKTARPMVENFVRNDKKAKLIIDTKIKGNTLESAAQSSGTSVQHADSLSFQSPAVPGVGLEPKVVGASFNKQILNKASSPIAGNGGVFVVKGEGVSATSTVVSTPEQTANNIKGTLMQQQGNGMLDALRKAATIKDKRSDVL</sequence>
<keyword evidence="4 12" id="KW-0812">Transmembrane</keyword>
<evidence type="ECO:0000256" key="7">
    <source>
        <dbReference type="ARBA" id="ARBA00023186"/>
    </source>
</evidence>
<feature type="transmembrane region" description="Helical" evidence="12">
    <location>
        <begin position="15"/>
        <end position="32"/>
    </location>
</feature>
<name>A0A4U3L206_9BACT</name>
<comment type="subcellular location">
    <subcellularLocation>
        <location evidence="1">Cell inner membrane</location>
        <topology evidence="1">Single-pass type II membrane protein</topology>
        <orientation evidence="1">Periplasmic side</orientation>
    </subcellularLocation>
</comment>
<keyword evidence="11 14" id="KW-0413">Isomerase</keyword>
<evidence type="ECO:0000256" key="8">
    <source>
        <dbReference type="ARBA" id="ARBA00038408"/>
    </source>
</evidence>
<dbReference type="InterPro" id="IPR027304">
    <property type="entry name" value="Trigger_fact/SurA_dom_sf"/>
</dbReference>
<keyword evidence="2" id="KW-1003">Cell membrane</keyword>
<dbReference type="Proteomes" id="UP000305848">
    <property type="component" value="Unassembled WGS sequence"/>
</dbReference>
<dbReference type="SUPFAM" id="SSF54534">
    <property type="entry name" value="FKBP-like"/>
    <property type="match status" value="1"/>
</dbReference>
<dbReference type="OrthoDB" id="9812372at2"/>
<dbReference type="Pfam" id="PF13616">
    <property type="entry name" value="Rotamase_3"/>
    <property type="match status" value="1"/>
</dbReference>
<evidence type="ECO:0000256" key="2">
    <source>
        <dbReference type="ARBA" id="ARBA00022475"/>
    </source>
</evidence>
<keyword evidence="7" id="KW-0143">Chaperone</keyword>
<keyword evidence="11" id="KW-0697">Rotamase</keyword>
<dbReference type="EMBL" id="SZQL01000011">
    <property type="protein sequence ID" value="TKK67497.1"/>
    <property type="molecule type" value="Genomic_DNA"/>
</dbReference>
<evidence type="ECO:0000256" key="12">
    <source>
        <dbReference type="SAM" id="Phobius"/>
    </source>
</evidence>
<evidence type="ECO:0000313" key="15">
    <source>
        <dbReference type="Proteomes" id="UP000305848"/>
    </source>
</evidence>
<keyword evidence="15" id="KW-1185">Reference proteome</keyword>
<evidence type="ECO:0000256" key="3">
    <source>
        <dbReference type="ARBA" id="ARBA00022519"/>
    </source>
</evidence>
<comment type="caution">
    <text evidence="14">The sequence shown here is derived from an EMBL/GenBank/DDBJ whole genome shotgun (WGS) entry which is preliminary data.</text>
</comment>
<evidence type="ECO:0000256" key="10">
    <source>
        <dbReference type="ARBA" id="ARBA00042775"/>
    </source>
</evidence>
<dbReference type="InterPro" id="IPR046357">
    <property type="entry name" value="PPIase_dom_sf"/>
</dbReference>
<reference evidence="14 15" key="1">
    <citation type="submission" date="2019-05" db="EMBL/GenBank/DDBJ databases">
        <title>Panacibacter sp. strain 17mud1-8 Genome sequencing and assembly.</title>
        <authorList>
            <person name="Chhetri G."/>
        </authorList>
    </citation>
    <scope>NUCLEOTIDE SEQUENCE [LARGE SCALE GENOMIC DNA]</scope>
    <source>
        <strain evidence="14 15">17mud1-8</strain>
    </source>
</reference>
<dbReference type="PROSITE" id="PS50198">
    <property type="entry name" value="PPIC_PPIASE_2"/>
    <property type="match status" value="1"/>
</dbReference>
<dbReference type="Pfam" id="PF13623">
    <property type="entry name" value="SurA_N_2"/>
    <property type="match status" value="1"/>
</dbReference>
<dbReference type="GO" id="GO:0005886">
    <property type="term" value="C:plasma membrane"/>
    <property type="evidence" value="ECO:0007669"/>
    <property type="project" value="UniProtKB-SubCell"/>
</dbReference>